<sequence length="89" mass="10783">MYLRAAEVNCQDTFGIYEIIGNNNRIFYKIFHTKKDLESYLLKNKDKECKDKNPIYISNQYIESPNVQIRKLNNEEVKKYLKEQKQFLK</sequence>
<gene>
    <name evidence="1" type="ORF">SAMN02745180_02845</name>
</gene>
<accession>A0A1M5Z835</accession>
<dbReference type="STRING" id="1123281.SAMN02745180_02845"/>
<reference evidence="1 2" key="1">
    <citation type="submission" date="2016-11" db="EMBL/GenBank/DDBJ databases">
        <authorList>
            <person name="Jaros S."/>
            <person name="Januszkiewicz K."/>
            <person name="Wedrychowicz H."/>
        </authorList>
    </citation>
    <scope>NUCLEOTIDE SEQUENCE [LARGE SCALE GENOMIC DNA]</scope>
    <source>
        <strain evidence="1 2">DSM 13106</strain>
    </source>
</reference>
<dbReference type="EMBL" id="FQXR01000023">
    <property type="protein sequence ID" value="SHI20344.1"/>
    <property type="molecule type" value="Genomic_DNA"/>
</dbReference>
<evidence type="ECO:0000313" key="2">
    <source>
        <dbReference type="Proteomes" id="UP000184389"/>
    </source>
</evidence>
<keyword evidence="2" id="KW-1185">Reference proteome</keyword>
<name>A0A1M5Z835_9FIRM</name>
<dbReference type="AlphaFoldDB" id="A0A1M5Z835"/>
<evidence type="ECO:0000313" key="1">
    <source>
        <dbReference type="EMBL" id="SHI20344.1"/>
    </source>
</evidence>
<protein>
    <submittedName>
        <fullName evidence="1">Uncharacterized protein</fullName>
    </submittedName>
</protein>
<proteinExistence type="predicted"/>
<dbReference type="Proteomes" id="UP000184389">
    <property type="component" value="Unassembled WGS sequence"/>
</dbReference>
<organism evidence="1 2">
    <name type="scientific">Sporanaerobacter acetigenes DSM 13106</name>
    <dbReference type="NCBI Taxonomy" id="1123281"/>
    <lineage>
        <taxon>Bacteria</taxon>
        <taxon>Bacillati</taxon>
        <taxon>Bacillota</taxon>
        <taxon>Tissierellia</taxon>
        <taxon>Tissierellales</taxon>
        <taxon>Sporanaerobacteraceae</taxon>
        <taxon>Sporanaerobacter</taxon>
    </lineage>
</organism>